<keyword evidence="2" id="KW-0732">Signal</keyword>
<dbReference type="EMBL" id="JABSTR010000005">
    <property type="protein sequence ID" value="KAH9370720.1"/>
    <property type="molecule type" value="Genomic_DNA"/>
</dbReference>
<dbReference type="AlphaFoldDB" id="A0A9J6G859"/>
<evidence type="ECO:0000313" key="3">
    <source>
        <dbReference type="EMBL" id="KAH9370720.1"/>
    </source>
</evidence>
<feature type="compositionally biased region" description="Basic and acidic residues" evidence="1">
    <location>
        <begin position="81"/>
        <end position="93"/>
    </location>
</feature>
<feature type="region of interest" description="Disordered" evidence="1">
    <location>
        <begin position="234"/>
        <end position="305"/>
    </location>
</feature>
<keyword evidence="4" id="KW-1185">Reference proteome</keyword>
<feature type="chain" id="PRO_5039907596" evidence="2">
    <location>
        <begin position="21"/>
        <end position="619"/>
    </location>
</feature>
<accession>A0A9J6G859</accession>
<feature type="compositionally biased region" description="Basic and acidic residues" evidence="1">
    <location>
        <begin position="43"/>
        <end position="74"/>
    </location>
</feature>
<proteinExistence type="predicted"/>
<feature type="region of interest" description="Disordered" evidence="1">
    <location>
        <begin position="37"/>
        <end position="127"/>
    </location>
</feature>
<name>A0A9J6G859_HAELO</name>
<sequence length="619" mass="67141">MTLVITLDLFLFFFIRSAHLRWSTIFHELDSFISHKQQGCSGKSEEAEPAEKPAEKKVNAEKEKAGKPTVKDEQATTAKKTAKDEAAPEDEKPSAAAVATPKNNGLQKASRRGLPGYLHQEKKAGPRGKRKCLLRRCIKSTAQVSSLPLGAGVGRFTTEALLHSTACRMFFTASAMTMDESEEAGGETEGAGPKPILSALGLHRQGDEVAMPSVEPGRRGRTSKSAAKDFIKTMCAKRPRSPEPLSSPTRAPGTSAAIASPAKRPATASSTLSTREAGAAASITVSAGGDGPKPGEPESIAIIYLPKPDDPGKYITVKGDHRQVSGLDRVDLNPVVVLGPKRTELKVGPAGPKGGSTEGGESKEPPAGGSQEEPRVINVEVVQLGSLEDEEGEEDEDAYTTQYRKPAVVARARMKAVGLFSSPSRQMAYHRGPGRPRKTSLPVPTPSRRGRKRRRPARDDFYYDDEDTEFIPALSRSTKCKTVVEVVGEDVDPSSSLVPEVPKKKVGRPRKYPPHPMHHLSPQQRKMLAARRGRKKLTQPRSRRNRVFVVMADGTMVEVCGTDRQRAVERATEKVRAMREGGGTDALAADETTRPRTRTACRVRLAPARGRPATEKRVW</sequence>
<dbReference type="Proteomes" id="UP000821853">
    <property type="component" value="Chromosome 3"/>
</dbReference>
<feature type="signal peptide" evidence="2">
    <location>
        <begin position="1"/>
        <end position="20"/>
    </location>
</feature>
<feature type="compositionally biased region" description="Acidic residues" evidence="1">
    <location>
        <begin position="387"/>
        <end position="398"/>
    </location>
</feature>
<evidence type="ECO:0000256" key="2">
    <source>
        <dbReference type="SAM" id="SignalP"/>
    </source>
</evidence>
<feature type="region of interest" description="Disordered" evidence="1">
    <location>
        <begin position="420"/>
        <end position="460"/>
    </location>
</feature>
<feature type="compositionally biased region" description="Basic residues" evidence="1">
    <location>
        <begin position="504"/>
        <end position="518"/>
    </location>
</feature>
<organism evidence="3 4">
    <name type="scientific">Haemaphysalis longicornis</name>
    <name type="common">Bush tick</name>
    <dbReference type="NCBI Taxonomy" id="44386"/>
    <lineage>
        <taxon>Eukaryota</taxon>
        <taxon>Metazoa</taxon>
        <taxon>Ecdysozoa</taxon>
        <taxon>Arthropoda</taxon>
        <taxon>Chelicerata</taxon>
        <taxon>Arachnida</taxon>
        <taxon>Acari</taxon>
        <taxon>Parasitiformes</taxon>
        <taxon>Ixodida</taxon>
        <taxon>Ixodoidea</taxon>
        <taxon>Ixodidae</taxon>
        <taxon>Haemaphysalinae</taxon>
        <taxon>Haemaphysalis</taxon>
    </lineage>
</organism>
<protein>
    <submittedName>
        <fullName evidence="3">Uncharacterized protein</fullName>
    </submittedName>
</protein>
<comment type="caution">
    <text evidence="3">The sequence shown here is derived from an EMBL/GenBank/DDBJ whole genome shotgun (WGS) entry which is preliminary data.</text>
</comment>
<dbReference type="VEuPathDB" id="VectorBase:HLOH_055131"/>
<feature type="region of interest" description="Disordered" evidence="1">
    <location>
        <begin position="491"/>
        <end position="521"/>
    </location>
</feature>
<feature type="region of interest" description="Disordered" evidence="1">
    <location>
        <begin position="342"/>
        <end position="401"/>
    </location>
</feature>
<evidence type="ECO:0000313" key="4">
    <source>
        <dbReference type="Proteomes" id="UP000821853"/>
    </source>
</evidence>
<gene>
    <name evidence="3" type="ORF">HPB48_013973</name>
</gene>
<dbReference type="OrthoDB" id="10684320at2759"/>
<reference evidence="3 4" key="1">
    <citation type="journal article" date="2020" name="Cell">
        <title>Large-Scale Comparative Analyses of Tick Genomes Elucidate Their Genetic Diversity and Vector Capacities.</title>
        <authorList>
            <consortium name="Tick Genome and Microbiome Consortium (TIGMIC)"/>
            <person name="Jia N."/>
            <person name="Wang J."/>
            <person name="Shi W."/>
            <person name="Du L."/>
            <person name="Sun Y."/>
            <person name="Zhan W."/>
            <person name="Jiang J.F."/>
            <person name="Wang Q."/>
            <person name="Zhang B."/>
            <person name="Ji P."/>
            <person name="Bell-Sakyi L."/>
            <person name="Cui X.M."/>
            <person name="Yuan T.T."/>
            <person name="Jiang B.G."/>
            <person name="Yang W.F."/>
            <person name="Lam T.T."/>
            <person name="Chang Q.C."/>
            <person name="Ding S.J."/>
            <person name="Wang X.J."/>
            <person name="Zhu J.G."/>
            <person name="Ruan X.D."/>
            <person name="Zhao L."/>
            <person name="Wei J.T."/>
            <person name="Ye R.Z."/>
            <person name="Que T.C."/>
            <person name="Du C.H."/>
            <person name="Zhou Y.H."/>
            <person name="Cheng J.X."/>
            <person name="Dai P.F."/>
            <person name="Guo W.B."/>
            <person name="Han X.H."/>
            <person name="Huang E.J."/>
            <person name="Li L.F."/>
            <person name="Wei W."/>
            <person name="Gao Y.C."/>
            <person name="Liu J.Z."/>
            <person name="Shao H.Z."/>
            <person name="Wang X."/>
            <person name="Wang C.C."/>
            <person name="Yang T.C."/>
            <person name="Huo Q.B."/>
            <person name="Li W."/>
            <person name="Chen H.Y."/>
            <person name="Chen S.E."/>
            <person name="Zhou L.G."/>
            <person name="Ni X.B."/>
            <person name="Tian J.H."/>
            <person name="Sheng Y."/>
            <person name="Liu T."/>
            <person name="Pan Y.S."/>
            <person name="Xia L.Y."/>
            <person name="Li J."/>
            <person name="Zhao F."/>
            <person name="Cao W.C."/>
        </authorList>
    </citation>
    <scope>NUCLEOTIDE SEQUENCE [LARGE SCALE GENOMIC DNA]</scope>
    <source>
        <strain evidence="3">HaeL-2018</strain>
    </source>
</reference>
<dbReference type="OMA" id="XASIVPE"/>
<evidence type="ECO:0000256" key="1">
    <source>
        <dbReference type="SAM" id="MobiDB-lite"/>
    </source>
</evidence>